<evidence type="ECO:0000313" key="2">
    <source>
        <dbReference type="Proteomes" id="UP000035740"/>
    </source>
</evidence>
<dbReference type="AlphaFoldDB" id="A0A0J7YMM4"/>
<evidence type="ECO:0000313" key="1">
    <source>
        <dbReference type="EMBL" id="KMS64841.1"/>
    </source>
</evidence>
<reference evidence="1 2" key="1">
    <citation type="journal article" date="2014" name="Nature">
        <title>The genome of the recently domesticated crop plant sugar beet (Beta vulgaris).</title>
        <authorList>
            <person name="Dohm J.C."/>
            <person name="Minoche A.E."/>
            <person name="Holtgrawe D."/>
            <person name="Capella-Gutierrez S."/>
            <person name="Zakrzewski F."/>
            <person name="Tafer H."/>
            <person name="Rupp O."/>
            <person name="Sorensen T.R."/>
            <person name="Stracke R."/>
            <person name="Reinhardt R."/>
            <person name="Goesmann A."/>
            <person name="Kraft T."/>
            <person name="Schulz B."/>
            <person name="Stadler P.F."/>
            <person name="Schmidt T."/>
            <person name="Gabaldon T."/>
            <person name="Lehrach H."/>
            <person name="Weisshaar B."/>
            <person name="Himmelbauer H."/>
        </authorList>
    </citation>
    <scope>NUCLEOTIDE SEQUENCE [LARGE SCALE GENOMIC DNA]</scope>
    <source>
        <tissue evidence="1">Taproot</tissue>
    </source>
</reference>
<sequence length="109" mass="11839">LSYCLTPAHLSMDVFNVLFEIARKNVLCIMLIMDLLRHSTGPRTRTRVLGIIADMIRDESLPYISSTAGIISLLELLSISAEGDEIAVPVDPATPSATLLSSVLSIIEQ</sequence>
<name>A0A0J7YMM4_BETVV</name>
<keyword evidence="2" id="KW-1185">Reference proteome</keyword>
<dbReference type="Proteomes" id="UP000035740">
    <property type="component" value="Unassembled WGS sequence"/>
</dbReference>
<organism evidence="1 2">
    <name type="scientific">Beta vulgaris subsp. vulgaris</name>
    <name type="common">Beet</name>
    <dbReference type="NCBI Taxonomy" id="3555"/>
    <lineage>
        <taxon>Eukaryota</taxon>
        <taxon>Viridiplantae</taxon>
        <taxon>Streptophyta</taxon>
        <taxon>Embryophyta</taxon>
        <taxon>Tracheophyta</taxon>
        <taxon>Spermatophyta</taxon>
        <taxon>Magnoliopsida</taxon>
        <taxon>eudicotyledons</taxon>
        <taxon>Gunneridae</taxon>
        <taxon>Pentapetalae</taxon>
        <taxon>Caryophyllales</taxon>
        <taxon>Chenopodiaceae</taxon>
        <taxon>Betoideae</taxon>
        <taxon>Beta</taxon>
    </lineage>
</organism>
<dbReference type="EMBL" id="KQ120870">
    <property type="protein sequence ID" value="KMS64841.1"/>
    <property type="molecule type" value="Genomic_DNA"/>
</dbReference>
<feature type="non-terminal residue" evidence="1">
    <location>
        <position position="109"/>
    </location>
</feature>
<proteinExistence type="predicted"/>
<feature type="non-terminal residue" evidence="1">
    <location>
        <position position="1"/>
    </location>
</feature>
<protein>
    <submittedName>
        <fullName evidence="1">Uncharacterized protein</fullName>
    </submittedName>
</protein>
<accession>A0A0J7YMM4</accession>
<gene>
    <name evidence="1" type="ORF">BVRB_042120</name>
</gene>